<sequence length="391" mass="45753" precursor="true">MENKRLFEEWFSLYKIFIENNKFSNKVLSIPTFPAIANNNKIYDIDLDMGIKLSWNCCNSYKLNLNGGGLISEIPSKPMETLSFDYNEFIPQSIINSDYKINPLGWNPINPIDKELDYGECFQYNNKKIYVRSSEPFKFIKKQNCVELKHNENKPTFRVGYLEFNVKNRFSFATRNLYETDMGILFNNKNVTYVFDHEKEMFFKIPLYDFKYYILYPFRFFKFHAYDKKCFKANVFVLDSENPIGIVSRYGIGIEISPGELRIKTDKPFYIVNAGPILSFRSLIETLVDFPYGYEIMNHVRSGSSAIILSGIYDEFIEFEIFNATNNDSIIEMIPKIKTDKIEICSHLGCYDIIESKGIYRIPAPSGCYCNARLHIIKESTIKNKLLRLKD</sequence>
<reference evidence="2" key="1">
    <citation type="submission" date="2012-03" db="EMBL/GenBank/DDBJ databases">
        <title>Complete genome of Caldisphaera lagunensis DSM 15908.</title>
        <authorList>
            <person name="Lucas S."/>
            <person name="Copeland A."/>
            <person name="Lapidus A."/>
            <person name="Glavina del Rio T."/>
            <person name="Dalin E."/>
            <person name="Tice H."/>
            <person name="Bruce D."/>
            <person name="Goodwin L."/>
            <person name="Pitluck S."/>
            <person name="Peters L."/>
            <person name="Mikhailova N."/>
            <person name="Teshima H."/>
            <person name="Kyrpides N."/>
            <person name="Mavromatis K."/>
            <person name="Ivanova N."/>
            <person name="Brettin T."/>
            <person name="Detter J.C."/>
            <person name="Han C."/>
            <person name="Larimer F."/>
            <person name="Land M."/>
            <person name="Hauser L."/>
            <person name="Markowitz V."/>
            <person name="Cheng J.-F."/>
            <person name="Hugenholtz P."/>
            <person name="Woyke T."/>
            <person name="Wu D."/>
            <person name="Spring S."/>
            <person name="Schroeder M."/>
            <person name="Brambilla E."/>
            <person name="Klenk H.-P."/>
            <person name="Eisen J.A."/>
        </authorList>
    </citation>
    <scope>NUCLEOTIDE SEQUENCE [LARGE SCALE GENOMIC DNA]</scope>
    <source>
        <strain evidence="2">DSM 15908 / JCM 11604 / IC-154</strain>
    </source>
</reference>
<dbReference type="Proteomes" id="UP000010469">
    <property type="component" value="Chromosome"/>
</dbReference>
<proteinExistence type="predicted"/>
<dbReference type="AlphaFoldDB" id="L0ADA4"/>
<dbReference type="OrthoDB" id="385662at2157"/>
<dbReference type="EMBL" id="CP003378">
    <property type="protein sequence ID" value="AFZ71092.1"/>
    <property type="molecule type" value="Genomic_DNA"/>
</dbReference>
<protein>
    <submittedName>
        <fullName evidence="1">Uncharacterized protein</fullName>
    </submittedName>
</protein>
<accession>L0ADA4</accession>
<dbReference type="InParanoid" id="L0ADA4"/>
<dbReference type="RefSeq" id="WP_015232989.1">
    <property type="nucleotide sequence ID" value="NC_019791.1"/>
</dbReference>
<organism evidence="1 2">
    <name type="scientific">Caldisphaera lagunensis (strain DSM 15908 / JCM 11604 / ANMR 0165 / IC-154)</name>
    <dbReference type="NCBI Taxonomy" id="1056495"/>
    <lineage>
        <taxon>Archaea</taxon>
        <taxon>Thermoproteota</taxon>
        <taxon>Thermoprotei</taxon>
        <taxon>Acidilobales</taxon>
        <taxon>Caldisphaeraceae</taxon>
        <taxon>Caldisphaera</taxon>
    </lineage>
</organism>
<dbReference type="GeneID" id="14212643"/>
<gene>
    <name evidence="1" type="ordered locus">Calag_1383</name>
</gene>
<dbReference type="HOGENOM" id="CLU_703222_0_0_2"/>
<name>L0ADA4_CALLD</name>
<dbReference type="eggNOG" id="arCOG13708">
    <property type="taxonomic scope" value="Archaea"/>
</dbReference>
<evidence type="ECO:0000313" key="1">
    <source>
        <dbReference type="EMBL" id="AFZ71092.1"/>
    </source>
</evidence>
<evidence type="ECO:0000313" key="2">
    <source>
        <dbReference type="Proteomes" id="UP000010469"/>
    </source>
</evidence>
<keyword evidence="2" id="KW-1185">Reference proteome</keyword>
<dbReference type="STRING" id="1056495.Calag_1383"/>
<dbReference type="KEGG" id="clg:Calag_1383"/>